<proteinExistence type="predicted"/>
<dbReference type="RefSeq" id="WP_148975759.1">
    <property type="nucleotide sequence ID" value="NZ_JAIVAO010000001.1"/>
</dbReference>
<name>A0A5D4R941_9BACI</name>
<gene>
    <name evidence="1" type="ORF">FZD51_16525</name>
</gene>
<evidence type="ECO:0000313" key="2">
    <source>
        <dbReference type="Proteomes" id="UP000322139"/>
    </source>
</evidence>
<comment type="caution">
    <text evidence="1">The sequence shown here is derived from an EMBL/GenBank/DDBJ whole genome shotgun (WGS) entry which is preliminary data.</text>
</comment>
<dbReference type="AlphaFoldDB" id="A0A5D4R941"/>
<organism evidence="1 2">
    <name type="scientific">Bacillus infantis</name>
    <dbReference type="NCBI Taxonomy" id="324767"/>
    <lineage>
        <taxon>Bacteria</taxon>
        <taxon>Bacillati</taxon>
        <taxon>Bacillota</taxon>
        <taxon>Bacilli</taxon>
        <taxon>Bacillales</taxon>
        <taxon>Bacillaceae</taxon>
        <taxon>Bacillus</taxon>
    </lineage>
</organism>
<sequence length="73" mass="8297">MVKLARARVAGKVARGHSLRRRGMSIEAKNEFLANQIANTAFSKQTEALKVSKDGIVTNADYRNPKHRRWMED</sequence>
<protein>
    <submittedName>
        <fullName evidence="1">Uncharacterized protein</fullName>
    </submittedName>
</protein>
<dbReference type="Proteomes" id="UP000322139">
    <property type="component" value="Unassembled WGS sequence"/>
</dbReference>
<reference evidence="1 2" key="1">
    <citation type="submission" date="2019-08" db="EMBL/GenBank/DDBJ databases">
        <title>Bacillus genomes from the desert of Cuatro Cienegas, Coahuila.</title>
        <authorList>
            <person name="Olmedo-Alvarez G."/>
        </authorList>
    </citation>
    <scope>NUCLEOTIDE SEQUENCE [LARGE SCALE GENOMIC DNA]</scope>
    <source>
        <strain evidence="1 2">CH446_14T</strain>
    </source>
</reference>
<dbReference type="EMBL" id="VTER01000007">
    <property type="protein sequence ID" value="TYS47059.1"/>
    <property type="molecule type" value="Genomic_DNA"/>
</dbReference>
<accession>A0A5D4R941</accession>
<evidence type="ECO:0000313" key="1">
    <source>
        <dbReference type="EMBL" id="TYS47059.1"/>
    </source>
</evidence>